<dbReference type="eggNOG" id="ENOG50337CH">
    <property type="taxonomic scope" value="Bacteria"/>
</dbReference>
<dbReference type="STRING" id="1348114.OM33_10835"/>
<reference evidence="2 3" key="1">
    <citation type="submission" date="2014-11" db="EMBL/GenBank/DDBJ databases">
        <title>Complete Genome Sequence of Pseudoalteromonas sp. Strain OCN003 Isolated from Kaneohe Bay, Oahu, Hawaii.</title>
        <authorList>
            <person name="Beurmann S."/>
            <person name="Videau P."/>
            <person name="Ushijima B."/>
            <person name="Smith A.M."/>
            <person name="Aeby G.S."/>
            <person name="Callahan S.M."/>
            <person name="Belcaid M."/>
        </authorList>
    </citation>
    <scope>NUCLEOTIDE SEQUENCE [LARGE SCALE GENOMIC DNA]</scope>
    <source>
        <strain evidence="2 3">OCN003</strain>
    </source>
</reference>
<sequence>MKFQYRFSVLFLVSFTAMASPNHGFSAKSNQDPIFIEKCELYKQALKEGDLPLLKSFVEKRWLEGDKAPRVEQHILKKANRYQQVLSDAGNYIVQEKRLSTMTKDNVAQVLITWTNGDKFTMHDGCVFEKIESSELWEIDL</sequence>
<proteinExistence type="predicted"/>
<evidence type="ECO:0000313" key="2">
    <source>
        <dbReference type="EMBL" id="AIY65597.1"/>
    </source>
</evidence>
<dbReference type="EMBL" id="CP009888">
    <property type="protein sequence ID" value="AIY65597.1"/>
    <property type="molecule type" value="Genomic_DNA"/>
</dbReference>
<protein>
    <recommendedName>
        <fullName evidence="4">Nuclear transport factor 2 family protein</fullName>
    </recommendedName>
</protein>
<dbReference type="OrthoDB" id="6303607at2"/>
<evidence type="ECO:0000313" key="3">
    <source>
        <dbReference type="Proteomes" id="UP000030341"/>
    </source>
</evidence>
<keyword evidence="1" id="KW-0732">Signal</keyword>
<dbReference type="Proteomes" id="UP000030341">
    <property type="component" value="Chromosome 1"/>
</dbReference>
<organism evidence="2 3">
    <name type="scientific">Pseudoalteromonas piratica</name>
    <dbReference type="NCBI Taxonomy" id="1348114"/>
    <lineage>
        <taxon>Bacteria</taxon>
        <taxon>Pseudomonadati</taxon>
        <taxon>Pseudomonadota</taxon>
        <taxon>Gammaproteobacteria</taxon>
        <taxon>Alteromonadales</taxon>
        <taxon>Pseudoalteromonadaceae</taxon>
        <taxon>Pseudoalteromonas</taxon>
    </lineage>
</organism>
<dbReference type="KEGG" id="pseo:OM33_10835"/>
<feature type="chain" id="PRO_5002026996" description="Nuclear transport factor 2 family protein" evidence="1">
    <location>
        <begin position="20"/>
        <end position="141"/>
    </location>
</feature>
<keyword evidence="3" id="KW-1185">Reference proteome</keyword>
<evidence type="ECO:0000256" key="1">
    <source>
        <dbReference type="SAM" id="SignalP"/>
    </source>
</evidence>
<dbReference type="HOGENOM" id="CLU_1823717_0_0_6"/>
<dbReference type="AlphaFoldDB" id="A0A0A7EI27"/>
<feature type="signal peptide" evidence="1">
    <location>
        <begin position="1"/>
        <end position="19"/>
    </location>
</feature>
<gene>
    <name evidence="2" type="ORF">OM33_10835</name>
</gene>
<evidence type="ECO:0008006" key="4">
    <source>
        <dbReference type="Google" id="ProtNLM"/>
    </source>
</evidence>
<dbReference type="RefSeq" id="WP_038641622.1">
    <property type="nucleotide sequence ID" value="NZ_CP009888.1"/>
</dbReference>
<name>A0A0A7EI27_9GAMM</name>
<accession>A0A0A7EI27</accession>